<reference evidence="1 2" key="1">
    <citation type="submission" date="2019-11" db="EMBL/GenBank/DDBJ databases">
        <title>Draft genome of Amycolatopsis RM579.</title>
        <authorList>
            <person name="Duangmal K."/>
            <person name="Mingma R."/>
        </authorList>
    </citation>
    <scope>NUCLEOTIDE SEQUENCE [LARGE SCALE GENOMIC DNA]</scope>
    <source>
        <strain evidence="1 2">RM579</strain>
    </source>
</reference>
<dbReference type="Proteomes" id="UP000440096">
    <property type="component" value="Unassembled WGS sequence"/>
</dbReference>
<accession>A0A6N7Z4E9</accession>
<dbReference type="OrthoDB" id="3577141at2"/>
<proteinExistence type="predicted"/>
<keyword evidence="2" id="KW-1185">Reference proteome</keyword>
<evidence type="ECO:0000313" key="1">
    <source>
        <dbReference type="EMBL" id="MTD55194.1"/>
    </source>
</evidence>
<organism evidence="1 2">
    <name type="scientific">Amycolatopsis pithecellobii</name>
    <dbReference type="NCBI Taxonomy" id="664692"/>
    <lineage>
        <taxon>Bacteria</taxon>
        <taxon>Bacillati</taxon>
        <taxon>Actinomycetota</taxon>
        <taxon>Actinomycetes</taxon>
        <taxon>Pseudonocardiales</taxon>
        <taxon>Pseudonocardiaceae</taxon>
        <taxon>Amycolatopsis</taxon>
    </lineage>
</organism>
<evidence type="ECO:0000313" key="2">
    <source>
        <dbReference type="Proteomes" id="UP000440096"/>
    </source>
</evidence>
<dbReference type="RefSeq" id="WP_154757390.1">
    <property type="nucleotide sequence ID" value="NZ_WMBA01000018.1"/>
</dbReference>
<comment type="caution">
    <text evidence="1">The sequence shown here is derived from an EMBL/GenBank/DDBJ whole genome shotgun (WGS) entry which is preliminary data.</text>
</comment>
<dbReference type="AlphaFoldDB" id="A0A6N7Z4E9"/>
<gene>
    <name evidence="1" type="ORF">GKO32_14555</name>
</gene>
<protein>
    <submittedName>
        <fullName evidence="1">Uncharacterized protein</fullName>
    </submittedName>
</protein>
<name>A0A6N7Z4E9_9PSEU</name>
<sequence>MAAAEGTYEFRVNGELSERICGIVADFSEMRIVAAPPETLIYSRAPDVLHLRAILRLCEQLGLRVLSVQRVPDPRGVR</sequence>
<dbReference type="EMBL" id="WMBA01000018">
    <property type="protein sequence ID" value="MTD55194.1"/>
    <property type="molecule type" value="Genomic_DNA"/>
</dbReference>